<comment type="caution">
    <text evidence="13">The sequence shown here is derived from an EMBL/GenBank/DDBJ whole genome shotgun (WGS) entry which is preliminary data.</text>
</comment>
<feature type="non-terminal residue" evidence="13">
    <location>
        <position position="204"/>
    </location>
</feature>
<evidence type="ECO:0000256" key="1">
    <source>
        <dbReference type="ARBA" id="ARBA00001947"/>
    </source>
</evidence>
<keyword evidence="8 11" id="KW-1133">Transmembrane helix</keyword>
<keyword evidence="10 11" id="KW-0472">Membrane</keyword>
<evidence type="ECO:0000259" key="12">
    <source>
        <dbReference type="SMART" id="SM00228"/>
    </source>
</evidence>
<dbReference type="PANTHER" id="PTHR42837">
    <property type="entry name" value="REGULATOR OF SIGMA-E PROTEASE RSEP"/>
    <property type="match status" value="1"/>
</dbReference>
<organism evidence="13 14">
    <name type="scientific">endosymbiont of Ridgeia piscesae</name>
    <dbReference type="NCBI Taxonomy" id="54398"/>
    <lineage>
        <taxon>Bacteria</taxon>
        <taxon>Pseudomonadati</taxon>
        <taxon>Pseudomonadota</taxon>
        <taxon>Gammaproteobacteria</taxon>
        <taxon>sulfur-oxidizing symbionts</taxon>
    </lineage>
</organism>
<evidence type="ECO:0000256" key="5">
    <source>
        <dbReference type="ARBA" id="ARBA00022692"/>
    </source>
</evidence>
<feature type="domain" description="PDZ" evidence="12">
    <location>
        <begin position="116"/>
        <end position="188"/>
    </location>
</feature>
<dbReference type="EMBL" id="LMXI01000676">
    <property type="protein sequence ID" value="KRT56731.1"/>
    <property type="molecule type" value="Genomic_DNA"/>
</dbReference>
<keyword evidence="7" id="KW-0862">Zinc</keyword>
<accession>A0A0T5Z1M6</accession>
<dbReference type="GO" id="GO:0004222">
    <property type="term" value="F:metalloendopeptidase activity"/>
    <property type="evidence" value="ECO:0007669"/>
    <property type="project" value="InterPro"/>
</dbReference>
<evidence type="ECO:0000256" key="6">
    <source>
        <dbReference type="ARBA" id="ARBA00022801"/>
    </source>
</evidence>
<name>A0A0T5Z1M6_9GAMM</name>
<evidence type="ECO:0000256" key="8">
    <source>
        <dbReference type="ARBA" id="ARBA00022989"/>
    </source>
</evidence>
<dbReference type="SMART" id="SM00228">
    <property type="entry name" value="PDZ"/>
    <property type="match status" value="1"/>
</dbReference>
<dbReference type="Pfam" id="PF02163">
    <property type="entry name" value="Peptidase_M50"/>
    <property type="match status" value="1"/>
</dbReference>
<evidence type="ECO:0000256" key="10">
    <source>
        <dbReference type="ARBA" id="ARBA00023136"/>
    </source>
</evidence>
<keyword evidence="5 11" id="KW-0812">Transmembrane</keyword>
<dbReference type="PATRIC" id="fig|54398.4.peg.553"/>
<evidence type="ECO:0000256" key="3">
    <source>
        <dbReference type="ARBA" id="ARBA00007931"/>
    </source>
</evidence>
<keyword evidence="9 13" id="KW-0482">Metalloprotease</keyword>
<dbReference type="RefSeq" id="WP_082626722.1">
    <property type="nucleotide sequence ID" value="NZ_KQ556875.1"/>
</dbReference>
<dbReference type="InterPro" id="IPR008915">
    <property type="entry name" value="Peptidase_M50"/>
</dbReference>
<dbReference type="InterPro" id="IPR001478">
    <property type="entry name" value="PDZ"/>
</dbReference>
<keyword evidence="4 13" id="KW-0645">Protease</keyword>
<dbReference type="PANTHER" id="PTHR42837:SF2">
    <property type="entry name" value="MEMBRANE METALLOPROTEASE ARASP2, CHLOROPLASTIC-RELATED"/>
    <property type="match status" value="1"/>
</dbReference>
<proteinExistence type="inferred from homology"/>
<evidence type="ECO:0000313" key="13">
    <source>
        <dbReference type="EMBL" id="KRT56731.1"/>
    </source>
</evidence>
<comment type="cofactor">
    <cofactor evidence="1">
        <name>Zn(2+)</name>
        <dbReference type="ChEBI" id="CHEBI:29105"/>
    </cofactor>
</comment>
<dbReference type="NCBIfam" id="TIGR00054">
    <property type="entry name" value="RIP metalloprotease RseP"/>
    <property type="match status" value="1"/>
</dbReference>
<dbReference type="SUPFAM" id="SSF50156">
    <property type="entry name" value="PDZ domain-like"/>
    <property type="match status" value="1"/>
</dbReference>
<keyword evidence="6" id="KW-0378">Hydrolase</keyword>
<evidence type="ECO:0000256" key="2">
    <source>
        <dbReference type="ARBA" id="ARBA00004141"/>
    </source>
</evidence>
<comment type="subcellular location">
    <subcellularLocation>
        <location evidence="2">Membrane</location>
        <topology evidence="2">Multi-pass membrane protein</topology>
    </subcellularLocation>
</comment>
<evidence type="ECO:0000256" key="11">
    <source>
        <dbReference type="SAM" id="Phobius"/>
    </source>
</evidence>
<dbReference type="GO" id="GO:0006508">
    <property type="term" value="P:proteolysis"/>
    <property type="evidence" value="ECO:0007669"/>
    <property type="project" value="UniProtKB-KW"/>
</dbReference>
<dbReference type="Proteomes" id="UP000051276">
    <property type="component" value="Unassembled WGS sequence"/>
</dbReference>
<sequence>MGSLLFTLLSFLLALAILIAVHEFGHFWVARKLGVKVLRFSIGFGRTLWRWQGKRDGTEYVVAAIPLGGYVKMLDEREAPVPEAELGRAFNRQSLAVRSAIVVAGPLFNFLFAILAFWLIFVSGDTGLKPLVGSVEAESLAAQAGFEVNDQILAVDGEETLTWESVVYALLAQSIEHQRLAVTTEDESGRQRVRWLETKNLHQM</sequence>
<dbReference type="InterPro" id="IPR036034">
    <property type="entry name" value="PDZ_sf"/>
</dbReference>
<evidence type="ECO:0000256" key="7">
    <source>
        <dbReference type="ARBA" id="ARBA00022833"/>
    </source>
</evidence>
<dbReference type="AlphaFoldDB" id="A0A0T5Z1M6"/>
<dbReference type="CDD" id="cd06163">
    <property type="entry name" value="S2P-M50_PDZ_RseP-like"/>
    <property type="match status" value="1"/>
</dbReference>
<gene>
    <name evidence="13" type="ORF">Ga0076813_10181</name>
</gene>
<evidence type="ECO:0000256" key="4">
    <source>
        <dbReference type="ARBA" id="ARBA00022670"/>
    </source>
</evidence>
<evidence type="ECO:0000256" key="9">
    <source>
        <dbReference type="ARBA" id="ARBA00023049"/>
    </source>
</evidence>
<reference evidence="13 14" key="1">
    <citation type="submission" date="2015-11" db="EMBL/GenBank/DDBJ databases">
        <title>The genome of Candidatus Endoriftia persephone in Ridgeia piscesae and population structure of the North Eastern Pacific vestimentiferan symbionts.</title>
        <authorList>
            <person name="Perez M."/>
            <person name="Juniper K.S."/>
        </authorList>
    </citation>
    <scope>NUCLEOTIDE SEQUENCE [LARGE SCALE GENOMIC DNA]</scope>
    <source>
        <strain evidence="13">Ind10</strain>
    </source>
</reference>
<dbReference type="InterPro" id="IPR004387">
    <property type="entry name" value="Pept_M50_Zn"/>
</dbReference>
<dbReference type="Gene3D" id="2.30.42.10">
    <property type="match status" value="1"/>
</dbReference>
<dbReference type="GO" id="GO:0016020">
    <property type="term" value="C:membrane"/>
    <property type="evidence" value="ECO:0007669"/>
    <property type="project" value="UniProtKB-SubCell"/>
</dbReference>
<evidence type="ECO:0000313" key="14">
    <source>
        <dbReference type="Proteomes" id="UP000051276"/>
    </source>
</evidence>
<protein>
    <submittedName>
        <fullName evidence="13">RIP metalloprotease RseP</fullName>
    </submittedName>
</protein>
<feature type="transmembrane region" description="Helical" evidence="11">
    <location>
        <begin position="100"/>
        <end position="121"/>
    </location>
</feature>
<comment type="similarity">
    <text evidence="3">Belongs to the peptidase M50B family.</text>
</comment>